<dbReference type="GO" id="GO:0005085">
    <property type="term" value="F:guanyl-nucleotide exchange factor activity"/>
    <property type="evidence" value="ECO:0007669"/>
    <property type="project" value="InterPro"/>
</dbReference>
<evidence type="ECO:0000313" key="15">
    <source>
        <dbReference type="Proteomes" id="UP001347796"/>
    </source>
</evidence>
<evidence type="ECO:0000313" key="14">
    <source>
        <dbReference type="EMBL" id="KAK6165624.1"/>
    </source>
</evidence>
<evidence type="ECO:0000256" key="1">
    <source>
        <dbReference type="ARBA" id="ARBA00004389"/>
    </source>
</evidence>
<dbReference type="InterPro" id="IPR036322">
    <property type="entry name" value="WD40_repeat_dom_sf"/>
</dbReference>
<evidence type="ECO:0000256" key="9">
    <source>
        <dbReference type="ARBA" id="ARBA00022989"/>
    </source>
</evidence>
<keyword evidence="6" id="KW-0256">Endoplasmic reticulum</keyword>
<keyword evidence="4 13" id="KW-0812">Transmembrane</keyword>
<evidence type="ECO:0000256" key="7">
    <source>
        <dbReference type="ARBA" id="ARBA00022892"/>
    </source>
</evidence>
<feature type="repeat" description="WD" evidence="11">
    <location>
        <begin position="194"/>
        <end position="235"/>
    </location>
</feature>
<evidence type="ECO:0000256" key="6">
    <source>
        <dbReference type="ARBA" id="ARBA00022824"/>
    </source>
</evidence>
<keyword evidence="15" id="KW-1185">Reference proteome</keyword>
<dbReference type="SMART" id="SM00320">
    <property type="entry name" value="WD40"/>
    <property type="match status" value="3"/>
</dbReference>
<evidence type="ECO:0000256" key="3">
    <source>
        <dbReference type="ARBA" id="ARBA00022574"/>
    </source>
</evidence>
<sequence length="412" mass="45355">MAAAKGCLLANTDFPVYCVRSLGDSHFLIAGGGGQAKTGVPNAIEVYELKLVDDKVIAASICRHDTGLQAVMNCAPFLYDGRNHHLATGQDDECHIYSLKYKVTSLDKSKSEENSAQKRKKDVEEKEKKSDESSTKQIKFDVTEIKKFTTDFGDDAGFQKVVRYNDKKKILATGGADGHLRVWKYPDCTKNVEIKAHKNDIDDLDISPCGKYIVTVSRDHTGCIWSAESGKKITDLILPKVENYRFRSCRYGLSSSKKDKYNIYTIAIPARQSSKPLPCYLTSYSDKYTVRKQSAAGTEILSSLAVSDDGVFIGLGTISGSVAVYISFSLQKLYCLKAAHSIFVTGLEFMPNSENCQALTGGKDFTLLSVSADNTIKLHQVSPRGSISAVWLVLGALLIIYLLFWMLAELGI</sequence>
<keyword evidence="2" id="KW-0813">Transport</keyword>
<proteinExistence type="predicted"/>
<evidence type="ECO:0000256" key="8">
    <source>
        <dbReference type="ARBA" id="ARBA00022927"/>
    </source>
</evidence>
<feature type="repeat" description="WD" evidence="11">
    <location>
        <begin position="162"/>
        <end position="184"/>
    </location>
</feature>
<feature type="region of interest" description="Disordered" evidence="12">
    <location>
        <begin position="110"/>
        <end position="134"/>
    </location>
</feature>
<gene>
    <name evidence="14" type="ORF">SNE40_022517</name>
</gene>
<dbReference type="InterPro" id="IPR001680">
    <property type="entry name" value="WD40_rpt"/>
</dbReference>
<keyword evidence="9 13" id="KW-1133">Transmembrane helix</keyword>
<keyword evidence="7" id="KW-0931">ER-Golgi transport</keyword>
<evidence type="ECO:0000256" key="13">
    <source>
        <dbReference type="SAM" id="Phobius"/>
    </source>
</evidence>
<organism evidence="14 15">
    <name type="scientific">Patella caerulea</name>
    <name type="common">Rayed Mediterranean limpet</name>
    <dbReference type="NCBI Taxonomy" id="87958"/>
    <lineage>
        <taxon>Eukaryota</taxon>
        <taxon>Metazoa</taxon>
        <taxon>Spiralia</taxon>
        <taxon>Lophotrochozoa</taxon>
        <taxon>Mollusca</taxon>
        <taxon>Gastropoda</taxon>
        <taxon>Patellogastropoda</taxon>
        <taxon>Patelloidea</taxon>
        <taxon>Patellidae</taxon>
        <taxon>Patella</taxon>
    </lineage>
</organism>
<evidence type="ECO:0000256" key="11">
    <source>
        <dbReference type="PROSITE-ProRule" id="PRU00221"/>
    </source>
</evidence>
<reference evidence="14 15" key="1">
    <citation type="submission" date="2024-01" db="EMBL/GenBank/DDBJ databases">
        <title>The genome of the rayed Mediterranean limpet Patella caerulea (Linnaeus, 1758).</title>
        <authorList>
            <person name="Anh-Thu Weber A."/>
            <person name="Halstead-Nussloch G."/>
        </authorList>
    </citation>
    <scope>NUCLEOTIDE SEQUENCE [LARGE SCALE GENOMIC DNA]</scope>
    <source>
        <strain evidence="14">AATW-2023a</strain>
        <tissue evidence="14">Whole specimen</tissue>
    </source>
</reference>
<dbReference type="EMBL" id="JAZGQO010000021">
    <property type="protein sequence ID" value="KAK6165624.1"/>
    <property type="molecule type" value="Genomic_DNA"/>
</dbReference>
<dbReference type="GO" id="GO:0005789">
    <property type="term" value="C:endoplasmic reticulum membrane"/>
    <property type="evidence" value="ECO:0007669"/>
    <property type="project" value="UniProtKB-SubCell"/>
</dbReference>
<name>A0AAN8GFU0_PATCE</name>
<keyword evidence="8" id="KW-0653">Protein transport</keyword>
<accession>A0AAN8GFU0</accession>
<dbReference type="AlphaFoldDB" id="A0AAN8GFU0"/>
<dbReference type="Gene3D" id="2.130.10.10">
    <property type="entry name" value="YVTN repeat-like/Quinoprotein amine dehydrogenase"/>
    <property type="match status" value="1"/>
</dbReference>
<dbReference type="PANTHER" id="PTHR23284">
    <property type="entry name" value="PROLACTIN REGULATORY ELEMENT BINDING PROTEIN"/>
    <property type="match status" value="1"/>
</dbReference>
<keyword evidence="10 13" id="KW-0472">Membrane</keyword>
<dbReference type="SUPFAM" id="SSF50978">
    <property type="entry name" value="WD40 repeat-like"/>
    <property type="match status" value="1"/>
</dbReference>
<dbReference type="GO" id="GO:0003400">
    <property type="term" value="P:regulation of COPII vesicle coating"/>
    <property type="evidence" value="ECO:0007669"/>
    <property type="project" value="TreeGrafter"/>
</dbReference>
<evidence type="ECO:0000256" key="10">
    <source>
        <dbReference type="ARBA" id="ARBA00023136"/>
    </source>
</evidence>
<keyword evidence="5" id="KW-0677">Repeat</keyword>
<feature type="transmembrane region" description="Helical" evidence="13">
    <location>
        <begin position="389"/>
        <end position="408"/>
    </location>
</feature>
<dbReference type="PROSITE" id="PS50294">
    <property type="entry name" value="WD_REPEATS_REGION"/>
    <property type="match status" value="1"/>
</dbReference>
<dbReference type="PANTHER" id="PTHR23284:SF0">
    <property type="entry name" value="PROLACTIN REGULATORY ELEMENT-BINDING PROTEIN"/>
    <property type="match status" value="1"/>
</dbReference>
<keyword evidence="3 11" id="KW-0853">WD repeat</keyword>
<evidence type="ECO:0000256" key="2">
    <source>
        <dbReference type="ARBA" id="ARBA00022448"/>
    </source>
</evidence>
<evidence type="ECO:0000256" key="4">
    <source>
        <dbReference type="ARBA" id="ARBA00022692"/>
    </source>
</evidence>
<comment type="caution">
    <text evidence="14">The sequence shown here is derived from an EMBL/GenBank/DDBJ whole genome shotgun (WGS) entry which is preliminary data.</text>
</comment>
<dbReference type="PROSITE" id="PS50082">
    <property type="entry name" value="WD_REPEATS_2"/>
    <property type="match status" value="2"/>
</dbReference>
<dbReference type="GO" id="GO:0006888">
    <property type="term" value="P:endoplasmic reticulum to Golgi vesicle-mediated transport"/>
    <property type="evidence" value="ECO:0007669"/>
    <property type="project" value="TreeGrafter"/>
</dbReference>
<evidence type="ECO:0000256" key="5">
    <source>
        <dbReference type="ARBA" id="ARBA00022737"/>
    </source>
</evidence>
<dbReference type="InterPro" id="IPR015943">
    <property type="entry name" value="WD40/YVTN_repeat-like_dom_sf"/>
</dbReference>
<dbReference type="Proteomes" id="UP001347796">
    <property type="component" value="Unassembled WGS sequence"/>
</dbReference>
<evidence type="ECO:0008006" key="16">
    <source>
        <dbReference type="Google" id="ProtNLM"/>
    </source>
</evidence>
<protein>
    <recommendedName>
        <fullName evidence="16">Prolactin regulatory element-binding protein</fullName>
    </recommendedName>
</protein>
<dbReference type="Pfam" id="PF00400">
    <property type="entry name" value="WD40"/>
    <property type="match status" value="2"/>
</dbReference>
<evidence type="ECO:0000256" key="12">
    <source>
        <dbReference type="SAM" id="MobiDB-lite"/>
    </source>
</evidence>
<dbReference type="GO" id="GO:0015031">
    <property type="term" value="P:protein transport"/>
    <property type="evidence" value="ECO:0007669"/>
    <property type="project" value="UniProtKB-KW"/>
</dbReference>
<dbReference type="InterPro" id="IPR045260">
    <property type="entry name" value="Sec12-like"/>
</dbReference>
<comment type="subcellular location">
    <subcellularLocation>
        <location evidence="1">Endoplasmic reticulum membrane</location>
        <topology evidence="1">Single-pass membrane protein</topology>
    </subcellularLocation>
</comment>